<accession>A0ABR1WW25</accession>
<name>A0ABR1WW25_9PEZI</name>
<keyword evidence="3" id="KW-1185">Reference proteome</keyword>
<feature type="region of interest" description="Disordered" evidence="1">
    <location>
        <begin position="56"/>
        <end position="78"/>
    </location>
</feature>
<reference evidence="2 3" key="1">
    <citation type="submission" date="2023-01" db="EMBL/GenBank/DDBJ databases">
        <title>Analysis of 21 Apiospora genomes using comparative genomics revels a genus with tremendous synthesis potential of carbohydrate active enzymes and secondary metabolites.</title>
        <authorList>
            <person name="Sorensen T."/>
        </authorList>
    </citation>
    <scope>NUCLEOTIDE SEQUENCE [LARGE SCALE GENOMIC DNA]</scope>
    <source>
        <strain evidence="2 3">CBS 135458</strain>
    </source>
</reference>
<dbReference type="GeneID" id="92086796"/>
<feature type="compositionally biased region" description="Basic and acidic residues" evidence="1">
    <location>
        <begin position="135"/>
        <end position="146"/>
    </location>
</feature>
<dbReference type="Proteomes" id="UP001480595">
    <property type="component" value="Unassembled WGS sequence"/>
</dbReference>
<proteinExistence type="predicted"/>
<evidence type="ECO:0000256" key="1">
    <source>
        <dbReference type="SAM" id="MobiDB-lite"/>
    </source>
</evidence>
<organism evidence="2 3">
    <name type="scientific">Apiospora phragmitis</name>
    <dbReference type="NCBI Taxonomy" id="2905665"/>
    <lineage>
        <taxon>Eukaryota</taxon>
        <taxon>Fungi</taxon>
        <taxon>Dikarya</taxon>
        <taxon>Ascomycota</taxon>
        <taxon>Pezizomycotina</taxon>
        <taxon>Sordariomycetes</taxon>
        <taxon>Xylariomycetidae</taxon>
        <taxon>Amphisphaeriales</taxon>
        <taxon>Apiosporaceae</taxon>
        <taxon>Apiospora</taxon>
    </lineage>
</organism>
<comment type="caution">
    <text evidence="2">The sequence shown here is derived from an EMBL/GenBank/DDBJ whole genome shotgun (WGS) entry which is preliminary data.</text>
</comment>
<gene>
    <name evidence="2" type="ORF">PG994_002324</name>
</gene>
<feature type="compositionally biased region" description="Polar residues" evidence="1">
    <location>
        <begin position="123"/>
        <end position="134"/>
    </location>
</feature>
<feature type="region of interest" description="Disordered" evidence="1">
    <location>
        <begin position="123"/>
        <end position="146"/>
    </location>
</feature>
<evidence type="ECO:0000313" key="2">
    <source>
        <dbReference type="EMBL" id="KAK8087350.1"/>
    </source>
</evidence>
<dbReference type="EMBL" id="JAQQWL010000002">
    <property type="protein sequence ID" value="KAK8087350.1"/>
    <property type="molecule type" value="Genomic_DNA"/>
</dbReference>
<protein>
    <submittedName>
        <fullName evidence="2">Uncharacterized protein</fullName>
    </submittedName>
</protein>
<evidence type="ECO:0000313" key="3">
    <source>
        <dbReference type="Proteomes" id="UP001480595"/>
    </source>
</evidence>
<dbReference type="RefSeq" id="XP_066721874.1">
    <property type="nucleotide sequence ID" value="XM_066853733.1"/>
</dbReference>
<sequence>MTTATNCLLGGARRFFVVSAETLRHSHRDVKLLIVLRLVRLLGHGGTILIRGHLPPRTGVPRLGRRPVHDPDAPRRLGHQLRSGLRRRRGRGPPHGNHGFRFDVCRRGGLCLFQGEVIGTLGSGSPSPDLANSSADKEHSPNEIDPFKPIEESTISCLSNAETCSDLFAWWSMLGMLGTAASNLLTGQLNPGWTGTLDSDQDTAEESEPCLLHSMTNQNYNSVSVLPPWWFS</sequence>